<feature type="compositionally biased region" description="Acidic residues" evidence="8">
    <location>
        <begin position="419"/>
        <end position="432"/>
    </location>
</feature>
<evidence type="ECO:0000256" key="2">
    <source>
        <dbReference type="ARBA" id="ARBA00022448"/>
    </source>
</evidence>
<evidence type="ECO:0000256" key="1">
    <source>
        <dbReference type="ARBA" id="ARBA00004370"/>
    </source>
</evidence>
<accession>A0A422Q834</accession>
<keyword evidence="4" id="KW-0547">Nucleotide-binding</keyword>
<dbReference type="RefSeq" id="XP_029231339.1">
    <property type="nucleotide sequence ID" value="XM_029368554.1"/>
</dbReference>
<proteinExistence type="predicted"/>
<feature type="domain" description="ABC transmembrane type-1" evidence="11">
    <location>
        <begin position="725"/>
        <end position="1001"/>
    </location>
</feature>
<dbReference type="GO" id="GO:0016020">
    <property type="term" value="C:membrane"/>
    <property type="evidence" value="ECO:0007669"/>
    <property type="project" value="UniProtKB-SubCell"/>
</dbReference>
<dbReference type="InterPro" id="IPR036640">
    <property type="entry name" value="ABC1_TM_sf"/>
</dbReference>
<dbReference type="PROSITE" id="PS50893">
    <property type="entry name" value="ABC_TRANSPORTER_2"/>
    <property type="match status" value="1"/>
</dbReference>
<feature type="transmembrane region" description="Helical" evidence="9">
    <location>
        <begin position="843"/>
        <end position="871"/>
    </location>
</feature>
<dbReference type="Proteomes" id="UP000284403">
    <property type="component" value="Unassembled WGS sequence"/>
</dbReference>
<dbReference type="SMART" id="SM00382">
    <property type="entry name" value="AAA"/>
    <property type="match status" value="1"/>
</dbReference>
<dbReference type="PROSITE" id="PS00211">
    <property type="entry name" value="ABC_TRANSPORTER_1"/>
    <property type="match status" value="1"/>
</dbReference>
<evidence type="ECO:0000259" key="10">
    <source>
        <dbReference type="PROSITE" id="PS50893"/>
    </source>
</evidence>
<keyword evidence="12" id="KW-0378">Hydrolase</keyword>
<feature type="transmembrane region" description="Helical" evidence="9">
    <location>
        <begin position="755"/>
        <end position="775"/>
    </location>
</feature>
<feature type="transmembrane region" description="Helical" evidence="9">
    <location>
        <begin position="287"/>
        <end position="307"/>
    </location>
</feature>
<dbReference type="GO" id="GO:0005524">
    <property type="term" value="F:ATP binding"/>
    <property type="evidence" value="ECO:0007669"/>
    <property type="project" value="UniProtKB-KW"/>
</dbReference>
<feature type="compositionally biased region" description="Basic and acidic residues" evidence="8">
    <location>
        <begin position="484"/>
        <end position="501"/>
    </location>
</feature>
<dbReference type="SUPFAM" id="SSF90123">
    <property type="entry name" value="ABC transporter transmembrane region"/>
    <property type="match status" value="1"/>
</dbReference>
<dbReference type="EMBL" id="MKKU01000056">
    <property type="protein sequence ID" value="RNF26133.1"/>
    <property type="molecule type" value="Genomic_DNA"/>
</dbReference>
<feature type="transmembrane region" description="Helical" evidence="9">
    <location>
        <begin position="171"/>
        <end position="189"/>
    </location>
</feature>
<feature type="compositionally biased region" description="Low complexity" evidence="8">
    <location>
        <begin position="433"/>
        <end position="446"/>
    </location>
</feature>
<evidence type="ECO:0000256" key="6">
    <source>
        <dbReference type="ARBA" id="ARBA00022989"/>
    </source>
</evidence>
<feature type="compositionally biased region" description="Polar residues" evidence="8">
    <location>
        <begin position="467"/>
        <end position="480"/>
    </location>
</feature>
<evidence type="ECO:0000313" key="12">
    <source>
        <dbReference type="EMBL" id="RNF26133.1"/>
    </source>
</evidence>
<evidence type="ECO:0000256" key="3">
    <source>
        <dbReference type="ARBA" id="ARBA00022692"/>
    </source>
</evidence>
<dbReference type="Pfam" id="PF00664">
    <property type="entry name" value="ABC_membrane"/>
    <property type="match status" value="1"/>
</dbReference>
<protein>
    <submittedName>
        <fullName evidence="12">Multi drug resistance protein-like</fullName>
        <ecNumber evidence="12">3.6.1.3</ecNumber>
    </submittedName>
</protein>
<keyword evidence="2" id="KW-0813">Transport</keyword>
<sequence>MRTAATPGPPPPRRGAGAGAGAGAGEESSECLLGPTSPRRGRRSTVGLRLRNALRRFLRSYRMQSYVSLTFAVAYHLMHLLLLVAAIASPLTVRSLLFRDEYNAHYALTARDTSGTRCVGVWTVHAFELPRNELQGGRVPWSQPQCEAGQPTTNTTSGDFLRMWEASPLSLLTYYYSYLICSFCVVACLTRGRLSGYVALLQLVFGGLELLWYIRHNSFSFTLFFWLAALSPQFPRPWVPFAKRHPGGGVTFHVFNRSGVESASPPQQVELTPAEYMLPYTATLEATVFRVTVVFLVILTACFVLNFQRVLDAVVGVRALAVADGHRRCPLCGEEWDIATETAERPASVNDNSRTDEKEKRTAGGTLVGAAVVTAMPLPVLPRPADRHRCRRLFNDGEASSGVFDTTGYGSTDLELFGTDDDDDDEGDEVEEGVVGAQQVGAARARLPPTSAGRPPAQKPRRRRLNRSFSQLPSYGTMGTNEPEEGRPPYDPFSGREDEFRPGNAFPSLEDAGWAARWTYSWLTPLMSFSAIDSEVLHHERFLPSLPEGFTALQNIATPAWQLWVNRWRWFGKARGGEEREGPDIGGAHGEDGDGSSDDGTFVTIRQHRPLTGAKLRPRRPRRSFWMSSFLFFTAPLRWALRKAFVSIFLSEKRGTEASESDEVDDKKVDRRGGSNSMRRRSTVSALLDAAIKLRSNLFSTDVGLFTLFLEHRSGRRFMYSCVPLRLISDALILSTSAIVYHLTLAIERESLEGVMHPIGVCGILFLVLLGHAVLRQEYISQLYLSALEVGTAIRALVLEKSLALPLAQRTLTKGEVIHLITVDASRCSQTLMQLHQSWRCPCFAAASFYILHMHVGLLPTLAALLIIIIATPLQRVTGGEVQAAQRRCTSRTADRVELVGEALASMRQVKAMGAEHLYLRGIHLARQTETKDEVGAMEATTRSAWLADGIGVALASACYTAYYLTGGSLTARVVVPALVALNLLRGVVNEWPAVVAAIPRGFASLRRIEAYLQQAPDEFLGTWVDVTADWSHRRGTVICHGCSFTWQDDAARGPPTPVLRDVNMFLRPRELVVVQGPLGSGKSTLLLAILGEVNRCCTTATLAAAAAGDKTPTEPAPGGAAAGVCVAPFSPNVATQAARAQFDAAQPSTDGFAVFGRSAYCSETPWLQNDTIRANIILSSVYNARWYHAVTQACALHEDFATLAKGDESVVGAKGVQLSAGQRVRVALARALYSRADVYVLDNILASLDARLQAHIIDRVFHGILRNRTVILATYVGLARLKPKRFFTLHHDGTVVEAAAAAAAAGRRRRRRRRRRRSGRRICMRRSARSQRWPASVSSMRKTPTRMRRTAAVPPLASAKRTVWGATTLSREPPTCDASSPLWAPAYFGLCSPVWHSTCCRWAKTCG</sequence>
<dbReference type="GO" id="GO:0016887">
    <property type="term" value="F:ATP hydrolysis activity"/>
    <property type="evidence" value="ECO:0007669"/>
    <property type="project" value="InterPro"/>
</dbReference>
<dbReference type="InterPro" id="IPR011527">
    <property type="entry name" value="ABC1_TM_dom"/>
</dbReference>
<name>A0A422Q834_9TRYP</name>
<reference evidence="12 13" key="1">
    <citation type="journal article" date="2018" name="BMC Genomics">
        <title>Genomic comparison of Trypanosoma conorhini and Trypanosoma rangeli to Trypanosoma cruzi strains of high and low virulence.</title>
        <authorList>
            <person name="Bradwell K.R."/>
            <person name="Koparde V.N."/>
            <person name="Matveyev A.V."/>
            <person name="Serrano M.G."/>
            <person name="Alves J.M."/>
            <person name="Parikh H."/>
            <person name="Huang B."/>
            <person name="Lee V."/>
            <person name="Espinosa-Alvarez O."/>
            <person name="Ortiz P.A."/>
            <person name="Costa-Martins A.G."/>
            <person name="Teixeira M.M."/>
            <person name="Buck G.A."/>
        </authorList>
    </citation>
    <scope>NUCLEOTIDE SEQUENCE [LARGE SCALE GENOMIC DNA]</scope>
    <source>
        <strain evidence="12 13">025E</strain>
    </source>
</reference>
<dbReference type="GeneID" id="40315227"/>
<feature type="region of interest" description="Disordered" evidence="8">
    <location>
        <begin position="419"/>
        <end position="501"/>
    </location>
</feature>
<dbReference type="OrthoDB" id="272342at2759"/>
<comment type="subcellular location">
    <subcellularLocation>
        <location evidence="1">Membrane</location>
    </subcellularLocation>
</comment>
<dbReference type="Gene3D" id="1.20.1560.10">
    <property type="entry name" value="ABC transporter type 1, transmembrane domain"/>
    <property type="match status" value="1"/>
</dbReference>
<dbReference type="InterPro" id="IPR003593">
    <property type="entry name" value="AAA+_ATPase"/>
</dbReference>
<evidence type="ECO:0000259" key="11">
    <source>
        <dbReference type="PROSITE" id="PS50929"/>
    </source>
</evidence>
<evidence type="ECO:0000256" key="7">
    <source>
        <dbReference type="ARBA" id="ARBA00023136"/>
    </source>
</evidence>
<dbReference type="InterPro" id="IPR003439">
    <property type="entry name" value="ABC_transporter-like_ATP-bd"/>
</dbReference>
<feature type="transmembrane region" description="Helical" evidence="9">
    <location>
        <begin position="723"/>
        <end position="743"/>
    </location>
</feature>
<organism evidence="12 13">
    <name type="scientific">Trypanosoma conorhini</name>
    <dbReference type="NCBI Taxonomy" id="83891"/>
    <lineage>
        <taxon>Eukaryota</taxon>
        <taxon>Discoba</taxon>
        <taxon>Euglenozoa</taxon>
        <taxon>Kinetoplastea</taxon>
        <taxon>Metakinetoplastina</taxon>
        <taxon>Trypanosomatida</taxon>
        <taxon>Trypanosomatidae</taxon>
        <taxon>Trypanosoma</taxon>
    </lineage>
</organism>
<feature type="transmembrane region" description="Helical" evidence="9">
    <location>
        <begin position="196"/>
        <end position="214"/>
    </location>
</feature>
<dbReference type="EC" id="3.6.1.3" evidence="12"/>
<keyword evidence="7 9" id="KW-0472">Membrane</keyword>
<dbReference type="InterPro" id="IPR050173">
    <property type="entry name" value="ABC_transporter_C-like"/>
</dbReference>
<gene>
    <name evidence="12" type="ORF">Tco025E_01616</name>
</gene>
<dbReference type="GO" id="GO:0140359">
    <property type="term" value="F:ABC-type transporter activity"/>
    <property type="evidence" value="ECO:0007669"/>
    <property type="project" value="InterPro"/>
</dbReference>
<dbReference type="PANTHER" id="PTHR24223:SF273">
    <property type="entry name" value="MULTIDRUG RESISTANCE PROTEIN E"/>
    <property type="match status" value="1"/>
</dbReference>
<feature type="domain" description="ABC transporter" evidence="10">
    <location>
        <begin position="1045"/>
        <end position="1318"/>
    </location>
</feature>
<keyword evidence="5" id="KW-0067">ATP-binding</keyword>
<dbReference type="PANTHER" id="PTHR24223">
    <property type="entry name" value="ATP-BINDING CASSETTE SUB-FAMILY C"/>
    <property type="match status" value="1"/>
</dbReference>
<dbReference type="SUPFAM" id="SSF52540">
    <property type="entry name" value="P-loop containing nucleoside triphosphate hydrolases"/>
    <property type="match status" value="1"/>
</dbReference>
<evidence type="ECO:0000256" key="9">
    <source>
        <dbReference type="SAM" id="Phobius"/>
    </source>
</evidence>
<evidence type="ECO:0000313" key="13">
    <source>
        <dbReference type="Proteomes" id="UP000284403"/>
    </source>
</evidence>
<evidence type="ECO:0000256" key="4">
    <source>
        <dbReference type="ARBA" id="ARBA00022741"/>
    </source>
</evidence>
<comment type="caution">
    <text evidence="12">The sequence shown here is derived from an EMBL/GenBank/DDBJ whole genome shotgun (WGS) entry which is preliminary data.</text>
</comment>
<evidence type="ECO:0000256" key="8">
    <source>
        <dbReference type="SAM" id="MobiDB-lite"/>
    </source>
</evidence>
<keyword evidence="13" id="KW-1185">Reference proteome</keyword>
<dbReference type="PROSITE" id="PS50929">
    <property type="entry name" value="ABC_TM1F"/>
    <property type="match status" value="1"/>
</dbReference>
<feature type="region of interest" description="Disordered" evidence="8">
    <location>
        <begin position="576"/>
        <end position="601"/>
    </location>
</feature>
<dbReference type="Pfam" id="PF00005">
    <property type="entry name" value="ABC_tran"/>
    <property type="match status" value="1"/>
</dbReference>
<evidence type="ECO:0000256" key="5">
    <source>
        <dbReference type="ARBA" id="ARBA00022840"/>
    </source>
</evidence>
<dbReference type="InterPro" id="IPR017871">
    <property type="entry name" value="ABC_transporter-like_CS"/>
</dbReference>
<feature type="compositionally biased region" description="Basic and acidic residues" evidence="8">
    <location>
        <begin position="353"/>
        <end position="362"/>
    </location>
</feature>
<feature type="region of interest" description="Disordered" evidence="8">
    <location>
        <begin position="343"/>
        <end position="362"/>
    </location>
</feature>
<keyword evidence="6 9" id="KW-1133">Transmembrane helix</keyword>
<keyword evidence="3 9" id="KW-0812">Transmembrane</keyword>
<feature type="region of interest" description="Disordered" evidence="8">
    <location>
        <begin position="1"/>
        <end position="44"/>
    </location>
</feature>
<dbReference type="Gene3D" id="3.40.50.300">
    <property type="entry name" value="P-loop containing nucleotide triphosphate hydrolases"/>
    <property type="match status" value="1"/>
</dbReference>
<feature type="transmembrane region" description="Helical" evidence="9">
    <location>
        <begin position="66"/>
        <end position="88"/>
    </location>
</feature>
<dbReference type="InterPro" id="IPR027417">
    <property type="entry name" value="P-loop_NTPase"/>
</dbReference>